<reference evidence="5" key="1">
    <citation type="submission" date="2023-07" db="EMBL/GenBank/DDBJ databases">
        <title>30 novel species of actinomycetes from the DSMZ collection.</title>
        <authorList>
            <person name="Nouioui I."/>
        </authorList>
    </citation>
    <scope>NUCLEOTIDE SEQUENCE [LARGE SCALE GENOMIC DNA]</scope>
    <source>
        <strain evidence="5">DSM 41699</strain>
    </source>
</reference>
<dbReference type="Proteomes" id="UP001183809">
    <property type="component" value="Unassembled WGS sequence"/>
</dbReference>
<gene>
    <name evidence="3" type="ORF">RM764_41100</name>
    <name evidence="4" type="ORF">RM764_45120</name>
</gene>
<dbReference type="Gene3D" id="1.10.1040.10">
    <property type="entry name" value="N-(1-d-carboxylethyl)-l-norvaline Dehydrogenase, domain 2"/>
    <property type="match status" value="1"/>
</dbReference>
<evidence type="ECO:0000259" key="2">
    <source>
        <dbReference type="Pfam" id="PF00725"/>
    </source>
</evidence>
<dbReference type="RefSeq" id="WP_311700724.1">
    <property type="nucleotide sequence ID" value="NZ_JAVREY010000101.1"/>
</dbReference>
<evidence type="ECO:0000313" key="5">
    <source>
        <dbReference type="Proteomes" id="UP001183809"/>
    </source>
</evidence>
<feature type="non-terminal residue" evidence="3">
    <location>
        <position position="1"/>
    </location>
</feature>
<name>A0ABU2U8D6_9ACTN</name>
<evidence type="ECO:0000256" key="1">
    <source>
        <dbReference type="ARBA" id="ARBA00005086"/>
    </source>
</evidence>
<accession>A0ABU2U8D6</accession>
<protein>
    <submittedName>
        <fullName evidence="3">3-hydroxyacyl-CoA dehydrogenase family protein</fullName>
    </submittedName>
</protein>
<keyword evidence="5" id="KW-1185">Reference proteome</keyword>
<dbReference type="InterPro" id="IPR013328">
    <property type="entry name" value="6PGD_dom2"/>
</dbReference>
<dbReference type="InterPro" id="IPR006108">
    <property type="entry name" value="3HC_DH_C"/>
</dbReference>
<dbReference type="EMBL" id="JAVREY010000101">
    <property type="protein sequence ID" value="MDT0469291.1"/>
    <property type="molecule type" value="Genomic_DNA"/>
</dbReference>
<dbReference type="SUPFAM" id="SSF48179">
    <property type="entry name" value="6-phosphogluconate dehydrogenase C-terminal domain-like"/>
    <property type="match status" value="1"/>
</dbReference>
<dbReference type="Pfam" id="PF00725">
    <property type="entry name" value="3HCDH"/>
    <property type="match status" value="1"/>
</dbReference>
<dbReference type="EMBL" id="JAVREY010000153">
    <property type="protein sequence ID" value="MDT0470018.1"/>
    <property type="molecule type" value="Genomic_DNA"/>
</dbReference>
<reference evidence="3" key="2">
    <citation type="submission" date="2024-05" db="EMBL/GenBank/DDBJ databases">
        <title>30 novel species of actinomycetes from the DSMZ collection.</title>
        <authorList>
            <person name="Nouioui I."/>
        </authorList>
    </citation>
    <scope>NUCLEOTIDE SEQUENCE</scope>
    <source>
        <strain evidence="3 5">DSM 41699</strain>
    </source>
</reference>
<evidence type="ECO:0000313" key="4">
    <source>
        <dbReference type="EMBL" id="MDT0470018.1"/>
    </source>
</evidence>
<evidence type="ECO:0000313" key="3">
    <source>
        <dbReference type="EMBL" id="MDT0469291.1"/>
    </source>
</evidence>
<organism evidence="3 5">
    <name type="scientific">Streptomyces gibsoniae</name>
    <dbReference type="NCBI Taxonomy" id="3075529"/>
    <lineage>
        <taxon>Bacteria</taxon>
        <taxon>Bacillati</taxon>
        <taxon>Actinomycetota</taxon>
        <taxon>Actinomycetes</taxon>
        <taxon>Kitasatosporales</taxon>
        <taxon>Streptomycetaceae</taxon>
        <taxon>Streptomyces</taxon>
    </lineage>
</organism>
<proteinExistence type="predicted"/>
<comment type="pathway">
    <text evidence="1">Lipid metabolism; butanoate metabolism.</text>
</comment>
<comment type="caution">
    <text evidence="3">The sequence shown here is derived from an EMBL/GenBank/DDBJ whole genome shotgun (WGS) entry which is preliminary data.</text>
</comment>
<sequence length="64" mass="7129">TAVTAGLGYPHGPLAWGELVGGRRLLTLQEALHRTTGDPRYRPTHWVTERVQLGLPLTFEHAEK</sequence>
<feature type="domain" description="3-hydroxyacyl-CoA dehydrogenase C-terminal" evidence="2">
    <location>
        <begin position="2"/>
        <end position="54"/>
    </location>
</feature>
<dbReference type="InterPro" id="IPR008927">
    <property type="entry name" value="6-PGluconate_DH-like_C_sf"/>
</dbReference>